<dbReference type="AlphaFoldDB" id="G2E8T7"/>
<evidence type="ECO:0000313" key="3">
    <source>
        <dbReference type="EMBL" id="EGV27485.1"/>
    </source>
</evidence>
<evidence type="ECO:0000259" key="2">
    <source>
        <dbReference type="Pfam" id="PF07647"/>
    </source>
</evidence>
<sequence>MQDLDTREGLCHWLAGLRLDHLADTFFAEGWHGARLAELTREDLADLSVPKDQRGGVMLAVEALRSGDAPPTLADERAPDYAPALAARPSPT</sequence>
<comment type="caution">
    <text evidence="3">The sequence shown here is derived from an EMBL/GenBank/DDBJ whole genome shotgun (WGS) entry which is preliminary data.</text>
</comment>
<dbReference type="InterPro" id="IPR001660">
    <property type="entry name" value="SAM"/>
</dbReference>
<organism evidence="3 4">
    <name type="scientific">Thiorhodococcus drewsii AZ1</name>
    <dbReference type="NCBI Taxonomy" id="765913"/>
    <lineage>
        <taxon>Bacteria</taxon>
        <taxon>Pseudomonadati</taxon>
        <taxon>Pseudomonadota</taxon>
        <taxon>Gammaproteobacteria</taxon>
        <taxon>Chromatiales</taxon>
        <taxon>Chromatiaceae</taxon>
        <taxon>Thiorhodococcus</taxon>
    </lineage>
</organism>
<dbReference type="Gene3D" id="1.10.150.50">
    <property type="entry name" value="Transcription Factor, Ets-1"/>
    <property type="match status" value="1"/>
</dbReference>
<name>G2E8T7_9GAMM</name>
<dbReference type="Proteomes" id="UP000004200">
    <property type="component" value="Unassembled WGS sequence"/>
</dbReference>
<keyword evidence="4" id="KW-1185">Reference proteome</keyword>
<gene>
    <name evidence="3" type="ORF">ThidrDRAFT_4701</name>
</gene>
<dbReference type="SUPFAM" id="SSF47769">
    <property type="entry name" value="SAM/Pointed domain"/>
    <property type="match status" value="1"/>
</dbReference>
<dbReference type="RefSeq" id="WP_007043411.1">
    <property type="nucleotide sequence ID" value="NZ_AFWT01000119.1"/>
</dbReference>
<proteinExistence type="predicted"/>
<reference evidence="3 4" key="1">
    <citation type="submission" date="2011-06" db="EMBL/GenBank/DDBJ databases">
        <title>The draft genome of Thiorhodococcus drewsii AZ1.</title>
        <authorList>
            <consortium name="US DOE Joint Genome Institute (JGI-PGF)"/>
            <person name="Lucas S."/>
            <person name="Han J."/>
            <person name="Lapidus A."/>
            <person name="Cheng J.-F."/>
            <person name="Goodwin L."/>
            <person name="Pitluck S."/>
            <person name="Peters L."/>
            <person name="Land M.L."/>
            <person name="Hauser L."/>
            <person name="Vogl K."/>
            <person name="Liu Z."/>
            <person name="Imhoff J."/>
            <person name="Thiel V."/>
            <person name="Frigaard N.-U."/>
            <person name="Bryant D.A."/>
            <person name="Woyke T.J."/>
        </authorList>
    </citation>
    <scope>NUCLEOTIDE SEQUENCE [LARGE SCALE GENOMIC DNA]</scope>
    <source>
        <strain evidence="3 4">AZ1</strain>
    </source>
</reference>
<protein>
    <submittedName>
        <fullName evidence="3">Sterile alpha type 2 domain-containing protein</fullName>
    </submittedName>
</protein>
<feature type="domain" description="SAM" evidence="2">
    <location>
        <begin position="6"/>
        <end position="49"/>
    </location>
</feature>
<dbReference type="Pfam" id="PF07647">
    <property type="entry name" value="SAM_2"/>
    <property type="match status" value="1"/>
</dbReference>
<dbReference type="EMBL" id="AFWT01000119">
    <property type="protein sequence ID" value="EGV27485.1"/>
    <property type="molecule type" value="Genomic_DNA"/>
</dbReference>
<evidence type="ECO:0000313" key="4">
    <source>
        <dbReference type="Proteomes" id="UP000004200"/>
    </source>
</evidence>
<dbReference type="CDD" id="cd09487">
    <property type="entry name" value="SAM_superfamily"/>
    <property type="match status" value="1"/>
</dbReference>
<dbReference type="InterPro" id="IPR013761">
    <property type="entry name" value="SAM/pointed_sf"/>
</dbReference>
<accession>G2E8T7</accession>
<feature type="non-terminal residue" evidence="3">
    <location>
        <position position="92"/>
    </location>
</feature>
<feature type="region of interest" description="Disordered" evidence="1">
    <location>
        <begin position="69"/>
        <end position="92"/>
    </location>
</feature>
<evidence type="ECO:0000256" key="1">
    <source>
        <dbReference type="SAM" id="MobiDB-lite"/>
    </source>
</evidence>